<dbReference type="RefSeq" id="WP_345157925.1">
    <property type="nucleotide sequence ID" value="NZ_BAABHC010000005.1"/>
</dbReference>
<comment type="caution">
    <text evidence="7">The sequence shown here is derived from an EMBL/GenBank/DDBJ whole genome shotgun (WGS) entry which is preliminary data.</text>
</comment>
<dbReference type="NCBIfam" id="TIGR01730">
    <property type="entry name" value="RND_mfp"/>
    <property type="match status" value="1"/>
</dbReference>
<dbReference type="Gene3D" id="1.10.287.470">
    <property type="entry name" value="Helix hairpin bin"/>
    <property type="match status" value="1"/>
</dbReference>
<dbReference type="InterPro" id="IPR051909">
    <property type="entry name" value="MFP_Cation_Efflux"/>
</dbReference>
<accession>A0ABP8LHZ9</accession>
<dbReference type="Pfam" id="PF25954">
    <property type="entry name" value="Beta-barrel_RND_2"/>
    <property type="match status" value="1"/>
</dbReference>
<organism evidence="7 8">
    <name type="scientific">Pontibacter saemangeumensis</name>
    <dbReference type="NCBI Taxonomy" id="1084525"/>
    <lineage>
        <taxon>Bacteria</taxon>
        <taxon>Pseudomonadati</taxon>
        <taxon>Bacteroidota</taxon>
        <taxon>Cytophagia</taxon>
        <taxon>Cytophagales</taxon>
        <taxon>Hymenobacteraceae</taxon>
        <taxon>Pontibacter</taxon>
    </lineage>
</organism>
<dbReference type="EMBL" id="BAABHC010000005">
    <property type="protein sequence ID" value="GAA4429322.1"/>
    <property type="molecule type" value="Genomic_DNA"/>
</dbReference>
<dbReference type="SUPFAM" id="SSF111369">
    <property type="entry name" value="HlyD-like secretion proteins"/>
    <property type="match status" value="1"/>
</dbReference>
<keyword evidence="8" id="KW-1185">Reference proteome</keyword>
<name>A0ABP8LHZ9_9BACT</name>
<evidence type="ECO:0000259" key="5">
    <source>
        <dbReference type="Pfam" id="PF25954"/>
    </source>
</evidence>
<dbReference type="InterPro" id="IPR058647">
    <property type="entry name" value="BSH_CzcB-like"/>
</dbReference>
<feature type="signal peptide" evidence="4">
    <location>
        <begin position="1"/>
        <end position="19"/>
    </location>
</feature>
<evidence type="ECO:0000313" key="7">
    <source>
        <dbReference type="EMBL" id="GAA4429322.1"/>
    </source>
</evidence>
<comment type="similarity">
    <text evidence="1">Belongs to the membrane fusion protein (MFP) (TC 8.A.1) family.</text>
</comment>
<feature type="domain" description="CzcB-like barrel-sandwich hybrid" evidence="6">
    <location>
        <begin position="90"/>
        <end position="236"/>
    </location>
</feature>
<dbReference type="Proteomes" id="UP001500552">
    <property type="component" value="Unassembled WGS sequence"/>
</dbReference>
<evidence type="ECO:0000256" key="3">
    <source>
        <dbReference type="SAM" id="Coils"/>
    </source>
</evidence>
<keyword evidence="3" id="KW-0175">Coiled coil</keyword>
<dbReference type="PROSITE" id="PS51257">
    <property type="entry name" value="PROKAR_LIPOPROTEIN"/>
    <property type="match status" value="1"/>
</dbReference>
<dbReference type="Gene3D" id="2.40.420.20">
    <property type="match status" value="1"/>
</dbReference>
<dbReference type="Gene3D" id="2.40.30.170">
    <property type="match status" value="1"/>
</dbReference>
<dbReference type="PANTHER" id="PTHR30097">
    <property type="entry name" value="CATION EFFLUX SYSTEM PROTEIN CUSB"/>
    <property type="match status" value="1"/>
</dbReference>
<feature type="chain" id="PRO_5046887418" evidence="4">
    <location>
        <begin position="20"/>
        <end position="423"/>
    </location>
</feature>
<sequence>MTKTMQIISKITLLTSVLALGLGACSTTDEPAQEQEVAAEETGDHVEEGTVRLSPAQREAIGLRLGPLQSRNLSATTKVTGELEVPPQSEAHVSATVGGNVQEIKVIEGDKVRKGQTLALLTHPELVQMQVDLQEAASRLQYLEQEYRRQQRLYEQKVGSGRDLQEATSNYNTSKAQVEGLKSRLRILGLNPNSILTGKISQSVPVVSPISGAVQKVSVNTGQYVPPQEEMFTVVDQSQIHADLMVFEKDIAKVKVGQKVYFTVANSADREYRATVYSISPGFEEDAKAVHLHADIEDDTENLIPGTYIEGRIAVDSTTALALPEEAVVQEGDRAFIFVKTSEAAAGDAHAEGAATTAEAPGSTRGAERAWVFKQVPVATGASDNGWVEVRLLEPIPDSSQVAYNGAYNLISEMNKGDTEHGH</sequence>
<dbReference type="PANTHER" id="PTHR30097:SF4">
    <property type="entry name" value="SLR6042 PROTEIN"/>
    <property type="match status" value="1"/>
</dbReference>
<dbReference type="InterPro" id="IPR058792">
    <property type="entry name" value="Beta-barrel_RND_2"/>
</dbReference>
<feature type="coiled-coil region" evidence="3">
    <location>
        <begin position="126"/>
        <end position="184"/>
    </location>
</feature>
<feature type="domain" description="CusB-like beta-barrel" evidence="5">
    <location>
        <begin position="245"/>
        <end position="314"/>
    </location>
</feature>
<protein>
    <submittedName>
        <fullName evidence="7">Efflux RND transporter periplasmic adaptor subunit</fullName>
    </submittedName>
</protein>
<keyword evidence="2" id="KW-0813">Transport</keyword>
<proteinExistence type="inferred from homology"/>
<keyword evidence="4" id="KW-0732">Signal</keyword>
<gene>
    <name evidence="7" type="ORF">GCM10023188_14530</name>
</gene>
<dbReference type="Gene3D" id="2.40.50.100">
    <property type="match status" value="1"/>
</dbReference>
<evidence type="ECO:0000259" key="6">
    <source>
        <dbReference type="Pfam" id="PF25973"/>
    </source>
</evidence>
<evidence type="ECO:0000256" key="4">
    <source>
        <dbReference type="SAM" id="SignalP"/>
    </source>
</evidence>
<evidence type="ECO:0000256" key="2">
    <source>
        <dbReference type="ARBA" id="ARBA00022448"/>
    </source>
</evidence>
<reference evidence="8" key="1">
    <citation type="journal article" date="2019" name="Int. J. Syst. Evol. Microbiol.">
        <title>The Global Catalogue of Microorganisms (GCM) 10K type strain sequencing project: providing services to taxonomists for standard genome sequencing and annotation.</title>
        <authorList>
            <consortium name="The Broad Institute Genomics Platform"/>
            <consortium name="The Broad Institute Genome Sequencing Center for Infectious Disease"/>
            <person name="Wu L."/>
            <person name="Ma J."/>
        </authorList>
    </citation>
    <scope>NUCLEOTIDE SEQUENCE [LARGE SCALE GENOMIC DNA]</scope>
    <source>
        <strain evidence="8">JCM 17926</strain>
    </source>
</reference>
<dbReference type="Pfam" id="PF25973">
    <property type="entry name" value="BSH_CzcB"/>
    <property type="match status" value="1"/>
</dbReference>
<dbReference type="InterPro" id="IPR006143">
    <property type="entry name" value="RND_pump_MFP"/>
</dbReference>
<evidence type="ECO:0000256" key="1">
    <source>
        <dbReference type="ARBA" id="ARBA00009477"/>
    </source>
</evidence>
<evidence type="ECO:0000313" key="8">
    <source>
        <dbReference type="Proteomes" id="UP001500552"/>
    </source>
</evidence>